<dbReference type="RefSeq" id="WP_025227108.1">
    <property type="nucleotide sequence ID" value="NZ_CP007139.1"/>
</dbReference>
<dbReference type="InterPro" id="IPR027417">
    <property type="entry name" value="P-loop_NTPase"/>
</dbReference>
<dbReference type="SUPFAM" id="SSF52540">
    <property type="entry name" value="P-loop containing nucleoside triphosphate hydrolases"/>
    <property type="match status" value="1"/>
</dbReference>
<evidence type="ECO:0000313" key="14">
    <source>
        <dbReference type="EMBL" id="AIE84249.1"/>
    </source>
</evidence>
<comment type="catalytic activity">
    <reaction evidence="13">
        <text>a lipid A disaccharide + ATP = a lipid IVA + ADP + H(+)</text>
        <dbReference type="Rhea" id="RHEA:67840"/>
        <dbReference type="ChEBI" id="CHEBI:15378"/>
        <dbReference type="ChEBI" id="CHEBI:30616"/>
        <dbReference type="ChEBI" id="CHEBI:176343"/>
        <dbReference type="ChEBI" id="CHEBI:176425"/>
        <dbReference type="ChEBI" id="CHEBI:456216"/>
        <dbReference type="EC" id="2.7.1.130"/>
    </reaction>
</comment>
<evidence type="ECO:0000256" key="6">
    <source>
        <dbReference type="ARBA" id="ARBA00022556"/>
    </source>
</evidence>
<gene>
    <name evidence="13" type="primary">lpxK</name>
    <name evidence="14" type="ORF">OP10G_0881</name>
</gene>
<sequence length="331" mass="36534">MHASELWGSDSPKAKLARLGLTPLSALYALGWEGYLAMYRLGIKQAQEPHCPVLCVGNLVVGGAGKSPLTLHLAQLLRDMGREVVIGCSGYGGPHAEAAALAPSGPLSSREWGDEPAMFRWLLPDVPLVVGRRRVLAAELVQRSHPNAVLVMDDGFQHLPVRKHVTLLLDEPNPKNSLCLPAGPYREPRWNRRRADEVLPGRFRVESEPLCIARPDGETVSPPVEYALLCALGQPQRFIEAVESATRRAATPAIRLADHDPLDAGTLLERLPTDRPTIVTAKDWVKLRERADLGEREWLIARHSVRVEPAIEFRQWLDAKLDGRSSKTATE</sequence>
<dbReference type="GO" id="GO:0009029">
    <property type="term" value="F:lipid-A 4'-kinase activity"/>
    <property type="evidence" value="ECO:0007669"/>
    <property type="project" value="UniProtKB-UniRule"/>
</dbReference>
<accession>A0A068NRL1</accession>
<keyword evidence="5 13" id="KW-0444">Lipid biosynthesis</keyword>
<evidence type="ECO:0000256" key="10">
    <source>
        <dbReference type="ARBA" id="ARBA00022840"/>
    </source>
</evidence>
<dbReference type="Pfam" id="PF02606">
    <property type="entry name" value="LpxK"/>
    <property type="match status" value="1"/>
</dbReference>
<dbReference type="KEGG" id="fgi:OP10G_0881"/>
<dbReference type="HOGENOM" id="CLU_038816_2_0_0"/>
<evidence type="ECO:0000256" key="5">
    <source>
        <dbReference type="ARBA" id="ARBA00022516"/>
    </source>
</evidence>
<dbReference type="InterPro" id="IPR003758">
    <property type="entry name" value="LpxK"/>
</dbReference>
<comment type="pathway">
    <text evidence="2 13">Glycolipid biosynthesis; lipid IV(A) biosynthesis; lipid IV(A) from (3R)-3-hydroxytetradecanoyl-[acyl-carrier-protein] and UDP-N-acetyl-alpha-D-glucosamine: step 6/6.</text>
</comment>
<reference evidence="14 15" key="1">
    <citation type="journal article" date="2014" name="PLoS ONE">
        <title>The first complete genome sequence of the class fimbriimonadia in the phylum armatimonadetes.</title>
        <authorList>
            <person name="Hu Z.Y."/>
            <person name="Wang Y.Z."/>
            <person name="Im W.T."/>
            <person name="Wang S.Y."/>
            <person name="Zhao G.P."/>
            <person name="Zheng H.J."/>
            <person name="Quan Z.X."/>
        </authorList>
    </citation>
    <scope>NUCLEOTIDE SEQUENCE [LARGE SCALE GENOMIC DNA]</scope>
    <source>
        <strain evidence="14">Gsoil 348</strain>
    </source>
</reference>
<dbReference type="NCBIfam" id="TIGR00682">
    <property type="entry name" value="lpxK"/>
    <property type="match status" value="1"/>
</dbReference>
<dbReference type="GO" id="GO:0005524">
    <property type="term" value="F:ATP binding"/>
    <property type="evidence" value="ECO:0007669"/>
    <property type="project" value="UniProtKB-UniRule"/>
</dbReference>
<evidence type="ECO:0000256" key="3">
    <source>
        <dbReference type="ARBA" id="ARBA00012071"/>
    </source>
</evidence>
<evidence type="ECO:0000256" key="13">
    <source>
        <dbReference type="HAMAP-Rule" id="MF_00409"/>
    </source>
</evidence>
<dbReference type="OrthoDB" id="9766423at2"/>
<dbReference type="GO" id="GO:0009245">
    <property type="term" value="P:lipid A biosynthetic process"/>
    <property type="evidence" value="ECO:0007669"/>
    <property type="project" value="UniProtKB-UniRule"/>
</dbReference>
<evidence type="ECO:0000256" key="12">
    <source>
        <dbReference type="ARBA" id="ARBA00029757"/>
    </source>
</evidence>
<evidence type="ECO:0000256" key="11">
    <source>
        <dbReference type="ARBA" id="ARBA00023098"/>
    </source>
</evidence>
<organism evidence="14 15">
    <name type="scientific">Fimbriimonas ginsengisoli Gsoil 348</name>
    <dbReference type="NCBI Taxonomy" id="661478"/>
    <lineage>
        <taxon>Bacteria</taxon>
        <taxon>Bacillati</taxon>
        <taxon>Armatimonadota</taxon>
        <taxon>Fimbriimonadia</taxon>
        <taxon>Fimbriimonadales</taxon>
        <taxon>Fimbriimonadaceae</taxon>
        <taxon>Fimbriimonas</taxon>
    </lineage>
</organism>
<dbReference type="EC" id="2.7.1.130" evidence="3 13"/>
<keyword evidence="15" id="KW-1185">Reference proteome</keyword>
<keyword evidence="6 13" id="KW-0441">Lipid A biosynthesis</keyword>
<keyword evidence="7 13" id="KW-0808">Transferase</keyword>
<evidence type="ECO:0000256" key="1">
    <source>
        <dbReference type="ARBA" id="ARBA00002274"/>
    </source>
</evidence>
<evidence type="ECO:0000256" key="8">
    <source>
        <dbReference type="ARBA" id="ARBA00022741"/>
    </source>
</evidence>
<keyword evidence="11 13" id="KW-0443">Lipid metabolism</keyword>
<dbReference type="EMBL" id="CP007139">
    <property type="protein sequence ID" value="AIE84249.1"/>
    <property type="molecule type" value="Genomic_DNA"/>
</dbReference>
<dbReference type="PANTHER" id="PTHR42724:SF1">
    <property type="entry name" value="TETRAACYLDISACCHARIDE 4'-KINASE, MITOCHONDRIAL-RELATED"/>
    <property type="match status" value="1"/>
</dbReference>
<keyword evidence="8 13" id="KW-0547">Nucleotide-binding</keyword>
<comment type="function">
    <text evidence="1 13">Transfers the gamma-phosphate of ATP to the 4'-position of a tetraacyldisaccharide 1-phosphate intermediate (termed DS-1-P) to form tetraacyldisaccharide 1,4'-bis-phosphate (lipid IVA).</text>
</comment>
<dbReference type="AlphaFoldDB" id="A0A068NRL1"/>
<dbReference type="HAMAP" id="MF_00409">
    <property type="entry name" value="LpxK"/>
    <property type="match status" value="1"/>
</dbReference>
<dbReference type="eggNOG" id="COG1663">
    <property type="taxonomic scope" value="Bacteria"/>
</dbReference>
<keyword evidence="9 13" id="KW-0418">Kinase</keyword>
<evidence type="ECO:0000256" key="9">
    <source>
        <dbReference type="ARBA" id="ARBA00022777"/>
    </source>
</evidence>
<comment type="caution">
    <text evidence="13">Lacks conserved residue(s) required for the propagation of feature annotation.</text>
</comment>
<dbReference type="PANTHER" id="PTHR42724">
    <property type="entry name" value="TETRAACYLDISACCHARIDE 4'-KINASE"/>
    <property type="match status" value="1"/>
</dbReference>
<evidence type="ECO:0000256" key="2">
    <source>
        <dbReference type="ARBA" id="ARBA00004870"/>
    </source>
</evidence>
<keyword evidence="10 13" id="KW-0067">ATP-binding</keyword>
<dbReference type="UniPathway" id="UPA00359">
    <property type="reaction ID" value="UER00482"/>
</dbReference>
<evidence type="ECO:0000256" key="7">
    <source>
        <dbReference type="ARBA" id="ARBA00022679"/>
    </source>
</evidence>
<dbReference type="GO" id="GO:0005886">
    <property type="term" value="C:plasma membrane"/>
    <property type="evidence" value="ECO:0007669"/>
    <property type="project" value="TreeGrafter"/>
</dbReference>
<dbReference type="STRING" id="661478.OP10G_0881"/>
<name>A0A068NRL1_FIMGI</name>
<evidence type="ECO:0000256" key="4">
    <source>
        <dbReference type="ARBA" id="ARBA00016436"/>
    </source>
</evidence>
<evidence type="ECO:0000313" key="15">
    <source>
        <dbReference type="Proteomes" id="UP000027982"/>
    </source>
</evidence>
<protein>
    <recommendedName>
        <fullName evidence="4 13">Tetraacyldisaccharide 4'-kinase</fullName>
        <ecNumber evidence="3 13">2.7.1.130</ecNumber>
    </recommendedName>
    <alternativeName>
        <fullName evidence="12 13">Lipid A 4'-kinase</fullName>
    </alternativeName>
</protein>
<dbReference type="GO" id="GO:0009244">
    <property type="term" value="P:lipopolysaccharide core region biosynthetic process"/>
    <property type="evidence" value="ECO:0007669"/>
    <property type="project" value="TreeGrafter"/>
</dbReference>
<comment type="similarity">
    <text evidence="13">Belongs to the LpxK family.</text>
</comment>
<proteinExistence type="inferred from homology"/>
<dbReference type="Proteomes" id="UP000027982">
    <property type="component" value="Chromosome"/>
</dbReference>